<keyword evidence="4" id="KW-1185">Reference proteome</keyword>
<dbReference type="OrthoDB" id="8572364at2"/>
<dbReference type="Pfam" id="PF13296">
    <property type="entry name" value="T6SS_Vgr"/>
    <property type="match status" value="1"/>
</dbReference>
<dbReference type="NCBIfam" id="TIGR03361">
    <property type="entry name" value="VI_Rhs_Vgr"/>
    <property type="match status" value="1"/>
</dbReference>
<dbReference type="SUPFAM" id="SSF69255">
    <property type="entry name" value="gp5 N-terminal domain-like"/>
    <property type="match status" value="1"/>
</dbReference>
<dbReference type="InterPro" id="IPR037026">
    <property type="entry name" value="Vgr_OB-fold_dom_sf"/>
</dbReference>
<dbReference type="NCBIfam" id="TIGR01646">
    <property type="entry name" value="vgr_GE"/>
    <property type="match status" value="1"/>
</dbReference>
<dbReference type="Gene3D" id="2.30.110.50">
    <property type="match status" value="1"/>
</dbReference>
<dbReference type="EMBL" id="LAQT01000009">
    <property type="protein sequence ID" value="KPC52604.1"/>
    <property type="molecule type" value="Genomic_DNA"/>
</dbReference>
<feature type="domain" description="DUF2345" evidence="1">
    <location>
        <begin position="600"/>
        <end position="746"/>
    </location>
</feature>
<dbReference type="PATRIC" id="fig|857265.3.peg.2514"/>
<dbReference type="RefSeq" id="WP_152969177.1">
    <property type="nucleotide sequence ID" value="NZ_LAQT01000009.1"/>
</dbReference>
<dbReference type="InterPro" id="IPR017847">
    <property type="entry name" value="T6SS_RhsGE_Vgr_subset"/>
</dbReference>
<dbReference type="Gene3D" id="3.55.50.10">
    <property type="entry name" value="Baseplate protein-like domains"/>
    <property type="match status" value="1"/>
</dbReference>
<reference evidence="3 4" key="1">
    <citation type="submission" date="2015-07" db="EMBL/GenBank/DDBJ databases">
        <title>Draft genome sequence of the Amantichitinum ursilacus IGB-41, a new chitin-degrading bacterium.</title>
        <authorList>
            <person name="Kirstahler P."/>
            <person name="Guenther M."/>
            <person name="Grumaz C."/>
            <person name="Rupp S."/>
            <person name="Zibek S."/>
            <person name="Sohn K."/>
        </authorList>
    </citation>
    <scope>NUCLEOTIDE SEQUENCE [LARGE SCALE GENOMIC DNA]</scope>
    <source>
        <strain evidence="3 4">IGB-41</strain>
    </source>
</reference>
<dbReference type="InterPro" id="IPR028244">
    <property type="entry name" value="T6SS_Rhs_Vgr_dom"/>
</dbReference>
<comment type="caution">
    <text evidence="3">The sequence shown here is derived from an EMBL/GenBank/DDBJ whole genome shotgun (WGS) entry which is preliminary data.</text>
</comment>
<proteinExistence type="predicted"/>
<dbReference type="STRING" id="857265.WG78_12190"/>
<accession>A0A0N0GN93</accession>
<dbReference type="InterPro" id="IPR006533">
    <property type="entry name" value="T6SS_Vgr_RhsGE"/>
</dbReference>
<evidence type="ECO:0000313" key="4">
    <source>
        <dbReference type="Proteomes" id="UP000037939"/>
    </source>
</evidence>
<feature type="domain" description="Putative type VI secretion system Rhs element associated Vgr" evidence="2">
    <location>
        <begin position="481"/>
        <end position="581"/>
    </location>
</feature>
<dbReference type="Proteomes" id="UP000037939">
    <property type="component" value="Unassembled WGS sequence"/>
</dbReference>
<dbReference type="Pfam" id="PF10106">
    <property type="entry name" value="DUF2345"/>
    <property type="match status" value="1"/>
</dbReference>
<name>A0A0N0GN93_9NEIS</name>
<dbReference type="Gene3D" id="4.10.220.110">
    <property type="match status" value="1"/>
</dbReference>
<evidence type="ECO:0000259" key="1">
    <source>
        <dbReference type="Pfam" id="PF10106"/>
    </source>
</evidence>
<protein>
    <submittedName>
        <fullName evidence="3">Phage-related baseplate assembly protein</fullName>
    </submittedName>
</protein>
<dbReference type="Pfam" id="PF05954">
    <property type="entry name" value="Phage_GPD"/>
    <property type="match status" value="1"/>
</dbReference>
<dbReference type="SUPFAM" id="SSF69279">
    <property type="entry name" value="Phage tail proteins"/>
    <property type="match status" value="2"/>
</dbReference>
<dbReference type="AlphaFoldDB" id="A0A0N0GN93"/>
<organism evidence="3 4">
    <name type="scientific">Amantichitinum ursilacus</name>
    <dbReference type="NCBI Taxonomy" id="857265"/>
    <lineage>
        <taxon>Bacteria</taxon>
        <taxon>Pseudomonadati</taxon>
        <taxon>Pseudomonadota</taxon>
        <taxon>Betaproteobacteria</taxon>
        <taxon>Neisseriales</taxon>
        <taxon>Chitinibacteraceae</taxon>
        <taxon>Amantichitinum</taxon>
    </lineage>
</organism>
<evidence type="ECO:0000313" key="3">
    <source>
        <dbReference type="EMBL" id="KPC52604.1"/>
    </source>
</evidence>
<dbReference type="InterPro" id="IPR018769">
    <property type="entry name" value="VgrG2_DUF2345"/>
</dbReference>
<evidence type="ECO:0000259" key="2">
    <source>
        <dbReference type="Pfam" id="PF13296"/>
    </source>
</evidence>
<sequence>MAIQAYHLRIPGLASASPLSVSTVLIKEQIGKPYEAELTVTTSGALDLLAALDQTAIFAVTPVPENGLSALRSAPSTIAQPVRQWAGVVRNIKRLGSSRDEFSYQIRIAPRVARLQQCVDTRLYQNLDIPGVIEAVLRNDLGFKGDDFVIKTTRPYPVLEHITRWQEDGLRFISRLCETCGLSFYFQQTQDKEVIVFIDDQSSYLQPLGVQLYRPEAGLESGWNEAVLELTVSAIPIIGQHQLHDYNYRNSTGADLQGSKSSASQVGQIGHAYRYGAAHHKDAAQGKAAAQLDYEIALAGQIIAEGVSTVLAFAPAQIFRTDPPDPQAEWGWVITAVTHQASRNAAWSNRFNAIPAERIIRLPRDTAKPTISGTIPARITSPSKYSNAYLSEDGLYRVAYLFDADYRNGHWPPAGSSRLMRLARPYAGDTYGFHMPLIDGTEVQVAFQNGDIDRPYIAYAMHDQSKPDHVTQRNHTRNVIRTPSNNKIRLEDKDAAQHIKIASEYGKSQLNLGHLVDAQREQRGDGFELRSDGWGALRAGKGVLVSAYAQSRAKGKQLEMDALVSELQQALQLAEALRDAASTATADAAETETQRQLLHESLKGLQQPGVLIGAPAGVAIATPQSVQLSAGENLMLTAARHADLSVIKKLTVAAGDAISLFAQKSGIKLFASQGKVDIQAQHGAMNLQAQQNLNLTSTSGKVVITGKEEILLNAGGAYIRIKDGNIELGGPGDLLIKTFSVNKQGANSLSQSFNSLPLATYDQEIAILNPSGKPVPHQAFELVREDGTRITGVTDALGNTGIQKTDAGVGRYRLNVLDGGQNG</sequence>
<dbReference type="Gene3D" id="2.40.50.230">
    <property type="entry name" value="Gp5 N-terminal domain"/>
    <property type="match status" value="1"/>
</dbReference>
<gene>
    <name evidence="3" type="ORF">WG78_12190</name>
</gene>